<gene>
    <name evidence="1" type="ORF">IU449_25070</name>
</gene>
<comment type="caution">
    <text evidence="1">The sequence shown here is derived from an EMBL/GenBank/DDBJ whole genome shotgun (WGS) entry which is preliminary data.</text>
</comment>
<evidence type="ECO:0000313" key="2">
    <source>
        <dbReference type="Proteomes" id="UP000707731"/>
    </source>
</evidence>
<organism evidence="1 2">
    <name type="scientific">Nocardia higoensis</name>
    <dbReference type="NCBI Taxonomy" id="228599"/>
    <lineage>
        <taxon>Bacteria</taxon>
        <taxon>Bacillati</taxon>
        <taxon>Actinomycetota</taxon>
        <taxon>Actinomycetes</taxon>
        <taxon>Mycobacteriales</taxon>
        <taxon>Nocardiaceae</taxon>
        <taxon>Nocardia</taxon>
    </lineage>
</organism>
<keyword evidence="2" id="KW-1185">Reference proteome</keyword>
<name>A0ABS0DH27_9NOCA</name>
<evidence type="ECO:0000313" key="1">
    <source>
        <dbReference type="EMBL" id="MBF6357774.1"/>
    </source>
</evidence>
<dbReference type="EMBL" id="JADLQN010000006">
    <property type="protein sequence ID" value="MBF6357774.1"/>
    <property type="molecule type" value="Genomic_DNA"/>
</dbReference>
<dbReference type="Proteomes" id="UP000707731">
    <property type="component" value="Unassembled WGS sequence"/>
</dbReference>
<protein>
    <submittedName>
        <fullName evidence="1">Uncharacterized protein</fullName>
    </submittedName>
</protein>
<accession>A0ABS0DH27</accession>
<sequence>MPAVATGLDQLDPGKNPAKDAKSFRRIIAARKKVAEAEAELRAAVKDAHAAGDSWTVIGMALDTSRQAAFQRFGKD</sequence>
<proteinExistence type="predicted"/>
<reference evidence="1 2" key="1">
    <citation type="submission" date="2020-10" db="EMBL/GenBank/DDBJ databases">
        <title>Identification of Nocardia species via Next-generation sequencing and recognition of intraspecies genetic diversity.</title>
        <authorList>
            <person name="Li P."/>
            <person name="Li P."/>
            <person name="Lu B."/>
        </authorList>
    </citation>
    <scope>NUCLEOTIDE SEQUENCE [LARGE SCALE GENOMIC DNA]</scope>
    <source>
        <strain evidence="1 2">BJ06-0143</strain>
    </source>
</reference>